<evidence type="ECO:0000256" key="4">
    <source>
        <dbReference type="ARBA" id="ARBA00022833"/>
    </source>
</evidence>
<evidence type="ECO:0000313" key="16">
    <source>
        <dbReference type="Proteomes" id="UP000276133"/>
    </source>
</evidence>
<reference evidence="15 16" key="1">
    <citation type="journal article" date="2018" name="Sci. Rep.">
        <title>Genomic signatures of local adaptation to the degree of environmental predictability in rotifers.</title>
        <authorList>
            <person name="Franch-Gras L."/>
            <person name="Hahn C."/>
            <person name="Garcia-Roger E.M."/>
            <person name="Carmona M.J."/>
            <person name="Serra M."/>
            <person name="Gomez A."/>
        </authorList>
    </citation>
    <scope>NUCLEOTIDE SEQUENCE [LARGE SCALE GENOMIC DNA]</scope>
    <source>
        <strain evidence="15">HYR1</strain>
    </source>
</reference>
<keyword evidence="5 10" id="KW-0440">LIM domain</keyword>
<dbReference type="Proteomes" id="UP000276133">
    <property type="component" value="Unassembled WGS sequence"/>
</dbReference>
<dbReference type="GO" id="GO:0046872">
    <property type="term" value="F:metal ion binding"/>
    <property type="evidence" value="ECO:0007669"/>
    <property type="project" value="UniProtKB-KW"/>
</dbReference>
<keyword evidence="6 9" id="KW-0238">DNA-binding</keyword>
<evidence type="ECO:0000256" key="7">
    <source>
        <dbReference type="ARBA" id="ARBA00023155"/>
    </source>
</evidence>
<feature type="compositionally biased region" description="Acidic residues" evidence="12">
    <location>
        <begin position="318"/>
        <end position="348"/>
    </location>
</feature>
<evidence type="ECO:0000259" key="14">
    <source>
        <dbReference type="PROSITE" id="PS50071"/>
    </source>
</evidence>
<proteinExistence type="predicted"/>
<keyword evidence="3" id="KW-0677">Repeat</keyword>
<dbReference type="SMART" id="SM00132">
    <property type="entry name" value="LIM"/>
    <property type="match status" value="2"/>
</dbReference>
<keyword evidence="2 10" id="KW-0479">Metal-binding</keyword>
<dbReference type="PROSITE" id="PS50071">
    <property type="entry name" value="HOMEOBOX_2"/>
    <property type="match status" value="1"/>
</dbReference>
<evidence type="ECO:0000256" key="2">
    <source>
        <dbReference type="ARBA" id="ARBA00022723"/>
    </source>
</evidence>
<evidence type="ECO:0000256" key="3">
    <source>
        <dbReference type="ARBA" id="ARBA00022737"/>
    </source>
</evidence>
<evidence type="ECO:0000313" key="15">
    <source>
        <dbReference type="EMBL" id="RNA07618.1"/>
    </source>
</evidence>
<dbReference type="Pfam" id="PF00046">
    <property type="entry name" value="Homeodomain"/>
    <property type="match status" value="1"/>
</dbReference>
<dbReference type="GO" id="GO:0000981">
    <property type="term" value="F:DNA-binding transcription factor activity, RNA polymerase II-specific"/>
    <property type="evidence" value="ECO:0007669"/>
    <property type="project" value="InterPro"/>
</dbReference>
<dbReference type="Gene3D" id="1.10.10.60">
    <property type="entry name" value="Homeodomain-like"/>
    <property type="match status" value="1"/>
</dbReference>
<name>A0A3M7Q9H1_BRAPC</name>
<protein>
    <submittedName>
        <fullName evidence="15">LIM homeobox transcription factor 1-beta isoform X1</fullName>
    </submittedName>
</protein>
<dbReference type="PANTHER" id="PTHR24208">
    <property type="entry name" value="LIM/HOMEOBOX PROTEIN LHX"/>
    <property type="match status" value="1"/>
</dbReference>
<feature type="domain" description="LIM zinc-binding" evidence="13">
    <location>
        <begin position="34"/>
        <end position="93"/>
    </location>
</feature>
<feature type="DNA-binding region" description="Homeobox" evidence="9">
    <location>
        <begin position="227"/>
        <end position="286"/>
    </location>
</feature>
<dbReference type="OrthoDB" id="6159439at2759"/>
<dbReference type="PANTHER" id="PTHR24208:SF166">
    <property type="entry name" value="LIM HOMEOBOX TRANSCRIPTION FACTOR 1 ALPHA, ISOFORM B"/>
    <property type="match status" value="1"/>
</dbReference>
<dbReference type="GO" id="GO:0030182">
    <property type="term" value="P:neuron differentiation"/>
    <property type="evidence" value="ECO:0007669"/>
    <property type="project" value="TreeGrafter"/>
</dbReference>
<dbReference type="SUPFAM" id="SSF46689">
    <property type="entry name" value="Homeodomain-like"/>
    <property type="match status" value="1"/>
</dbReference>
<dbReference type="PROSITE" id="PS00027">
    <property type="entry name" value="HOMEOBOX_1"/>
    <property type="match status" value="1"/>
</dbReference>
<dbReference type="FunFam" id="1.10.10.60:FF:000448">
    <property type="entry name" value="LIM/homeobox protein Lhx4"/>
    <property type="match status" value="1"/>
</dbReference>
<evidence type="ECO:0000256" key="12">
    <source>
        <dbReference type="SAM" id="MobiDB-lite"/>
    </source>
</evidence>
<dbReference type="EMBL" id="REGN01006976">
    <property type="protein sequence ID" value="RNA07618.1"/>
    <property type="molecule type" value="Genomic_DNA"/>
</dbReference>
<sequence>GFVMSGGAPKIATNDLEHAIRVKAEKSDPALLVPKCANCLLPIEDKFICNMMNMYWHEECLTCSQCCLMLNQSCFFKNGQLFCKDDYFKNFGSRCNACMDLIGANELVMRIETLGTKQMIFYHLNCFKCLMCDKQLQKGEEYVLRSEGIYCKFDYERCKLKAQLVGLSPGYYNCQPKLSNNSNSSFNSQPSEEENSVDSTKYRMVLANQTQNEQVVVGKKSGSRRVTKRPRTILNAAQRYDFREAFKQSQKPCRKVREHLADKTGLSVRVVQVWFQNERAKMKKMQRRQQQMSKFGDGEASATKKKSCAKKVKKDAMSNDEDDSMDEELSEVDTDDLSDDEESLDLDESENRINGQNLPQQQSSFQSLQLTDTDNALPAGYQHQPNESECMNMMNVQFNHHQQQHQHRQMQTNPINRLYSMQNSYF</sequence>
<comment type="subcellular location">
    <subcellularLocation>
        <location evidence="1 9 11">Nucleus</location>
    </subcellularLocation>
</comment>
<accession>A0A3M7Q9H1</accession>
<feature type="non-terminal residue" evidence="15">
    <location>
        <position position="1"/>
    </location>
</feature>
<dbReference type="InterPro" id="IPR001781">
    <property type="entry name" value="Znf_LIM"/>
</dbReference>
<dbReference type="SMART" id="SM00389">
    <property type="entry name" value="HOX"/>
    <property type="match status" value="1"/>
</dbReference>
<evidence type="ECO:0000256" key="10">
    <source>
        <dbReference type="PROSITE-ProRule" id="PRU00125"/>
    </source>
</evidence>
<feature type="compositionally biased region" description="Basic residues" evidence="12">
    <location>
        <begin position="303"/>
        <end position="313"/>
    </location>
</feature>
<evidence type="ECO:0000256" key="11">
    <source>
        <dbReference type="RuleBase" id="RU000682"/>
    </source>
</evidence>
<comment type="caution">
    <text evidence="15">The sequence shown here is derived from an EMBL/GenBank/DDBJ whole genome shotgun (WGS) entry which is preliminary data.</text>
</comment>
<feature type="region of interest" description="Disordered" evidence="12">
    <location>
        <begin position="282"/>
        <end position="364"/>
    </location>
</feature>
<feature type="domain" description="Homeobox" evidence="14">
    <location>
        <begin position="225"/>
        <end position="285"/>
    </location>
</feature>
<keyword evidence="16" id="KW-1185">Reference proteome</keyword>
<evidence type="ECO:0000256" key="1">
    <source>
        <dbReference type="ARBA" id="ARBA00004123"/>
    </source>
</evidence>
<evidence type="ECO:0000256" key="6">
    <source>
        <dbReference type="ARBA" id="ARBA00023125"/>
    </source>
</evidence>
<dbReference type="CDD" id="cd00086">
    <property type="entry name" value="homeodomain"/>
    <property type="match status" value="1"/>
</dbReference>
<dbReference type="GO" id="GO:0005634">
    <property type="term" value="C:nucleus"/>
    <property type="evidence" value="ECO:0007669"/>
    <property type="project" value="UniProtKB-SubCell"/>
</dbReference>
<gene>
    <name evidence="15" type="ORF">BpHYR1_014823</name>
</gene>
<dbReference type="InterPro" id="IPR009057">
    <property type="entry name" value="Homeodomain-like_sf"/>
</dbReference>
<evidence type="ECO:0000256" key="8">
    <source>
        <dbReference type="ARBA" id="ARBA00023242"/>
    </source>
</evidence>
<dbReference type="PROSITE" id="PS00478">
    <property type="entry name" value="LIM_DOMAIN_1"/>
    <property type="match status" value="1"/>
</dbReference>
<evidence type="ECO:0000256" key="9">
    <source>
        <dbReference type="PROSITE-ProRule" id="PRU00108"/>
    </source>
</evidence>
<dbReference type="InterPro" id="IPR001356">
    <property type="entry name" value="HD"/>
</dbReference>
<dbReference type="Pfam" id="PF00412">
    <property type="entry name" value="LIM"/>
    <property type="match status" value="2"/>
</dbReference>
<organism evidence="15 16">
    <name type="scientific">Brachionus plicatilis</name>
    <name type="common">Marine rotifer</name>
    <name type="synonym">Brachionus muelleri</name>
    <dbReference type="NCBI Taxonomy" id="10195"/>
    <lineage>
        <taxon>Eukaryota</taxon>
        <taxon>Metazoa</taxon>
        <taxon>Spiralia</taxon>
        <taxon>Gnathifera</taxon>
        <taxon>Rotifera</taxon>
        <taxon>Eurotatoria</taxon>
        <taxon>Monogononta</taxon>
        <taxon>Pseudotrocha</taxon>
        <taxon>Ploima</taxon>
        <taxon>Brachionidae</taxon>
        <taxon>Brachionus</taxon>
    </lineage>
</organism>
<keyword evidence="8 9" id="KW-0539">Nucleus</keyword>
<keyword evidence="4 10" id="KW-0862">Zinc</keyword>
<dbReference type="InterPro" id="IPR050453">
    <property type="entry name" value="LIM_Homeobox_TF"/>
</dbReference>
<evidence type="ECO:0000259" key="13">
    <source>
        <dbReference type="PROSITE" id="PS50023"/>
    </source>
</evidence>
<dbReference type="PROSITE" id="PS50023">
    <property type="entry name" value="LIM_DOMAIN_2"/>
    <property type="match status" value="2"/>
</dbReference>
<feature type="domain" description="LIM zinc-binding" evidence="13">
    <location>
        <begin position="94"/>
        <end position="161"/>
    </location>
</feature>
<dbReference type="InterPro" id="IPR017970">
    <property type="entry name" value="Homeobox_CS"/>
</dbReference>
<keyword evidence="7 9" id="KW-0371">Homeobox</keyword>
<dbReference type="AlphaFoldDB" id="A0A3M7Q9H1"/>
<dbReference type="Gene3D" id="2.10.110.10">
    <property type="entry name" value="Cysteine Rich Protein"/>
    <property type="match status" value="2"/>
</dbReference>
<dbReference type="SUPFAM" id="SSF57716">
    <property type="entry name" value="Glucocorticoid receptor-like (DNA-binding domain)"/>
    <property type="match status" value="2"/>
</dbReference>
<evidence type="ECO:0000256" key="5">
    <source>
        <dbReference type="ARBA" id="ARBA00023038"/>
    </source>
</evidence>
<dbReference type="STRING" id="10195.A0A3M7Q9H1"/>
<dbReference type="GO" id="GO:0000977">
    <property type="term" value="F:RNA polymerase II transcription regulatory region sequence-specific DNA binding"/>
    <property type="evidence" value="ECO:0007669"/>
    <property type="project" value="TreeGrafter"/>
</dbReference>